<protein>
    <recommendedName>
        <fullName evidence="2">SLH domain-containing protein</fullName>
    </recommendedName>
</protein>
<name>A0A2V5K100_9BACL</name>
<evidence type="ECO:0000313" key="3">
    <source>
        <dbReference type="EMBL" id="PYI51163.1"/>
    </source>
</evidence>
<dbReference type="EMBL" id="QJVJ01000014">
    <property type="protein sequence ID" value="PYI51163.1"/>
    <property type="molecule type" value="Genomic_DNA"/>
</dbReference>
<dbReference type="RefSeq" id="WP_110843007.1">
    <property type="nucleotide sequence ID" value="NZ_QJVJ01000014.1"/>
</dbReference>
<dbReference type="PROSITE" id="PS51272">
    <property type="entry name" value="SLH"/>
    <property type="match status" value="1"/>
</dbReference>
<evidence type="ECO:0000256" key="1">
    <source>
        <dbReference type="SAM" id="SignalP"/>
    </source>
</evidence>
<dbReference type="Proteomes" id="UP000247476">
    <property type="component" value="Unassembled WGS sequence"/>
</dbReference>
<feature type="signal peptide" evidence="1">
    <location>
        <begin position="1"/>
        <end position="24"/>
    </location>
</feature>
<gene>
    <name evidence="3" type="ORF">DLM86_26095</name>
</gene>
<dbReference type="InterPro" id="IPR001119">
    <property type="entry name" value="SLH_dom"/>
</dbReference>
<organism evidence="3 4">
    <name type="scientific">Paenibacillus flagellatus</name>
    <dbReference type="NCBI Taxonomy" id="2211139"/>
    <lineage>
        <taxon>Bacteria</taxon>
        <taxon>Bacillati</taxon>
        <taxon>Bacillota</taxon>
        <taxon>Bacilli</taxon>
        <taxon>Bacillales</taxon>
        <taxon>Paenibacillaceae</taxon>
        <taxon>Paenibacillus</taxon>
    </lineage>
</organism>
<evidence type="ECO:0000259" key="2">
    <source>
        <dbReference type="PROSITE" id="PS51272"/>
    </source>
</evidence>
<keyword evidence="1" id="KW-0732">Signal</keyword>
<dbReference type="AlphaFoldDB" id="A0A2V5K100"/>
<feature type="chain" id="PRO_5015982477" description="SLH domain-containing protein" evidence="1">
    <location>
        <begin position="25"/>
        <end position="993"/>
    </location>
</feature>
<evidence type="ECO:0000313" key="4">
    <source>
        <dbReference type="Proteomes" id="UP000247476"/>
    </source>
</evidence>
<accession>A0A2V5K100</accession>
<sequence>MKKSLSVLVATAMVSSMFASVAFAADELTTEQKLDALIAAGIFDKEGTGNGYELDKHMTREQLAKILVKLKGLKEVSGTSYGDVESNRWSAGFIQAVSKATPPLMEGVWDGVFNPTGDVTLEQLAKVAVVALGLEVKSDAEVKGTVSDWAKGYVATAVANGLLGEKADFTKPAIRAELVEATYAAKEVLPNPNGKVSVKEAKATGAKQVTVNLDREVDTTKAVVTLKRGTSEVKTTAKWADDKKSVVLTLTEVKLVAGEYSVTLSGLDAADVDKTTATFTAEDEVVKKIEFTNPSDTLAYASKVRVPFQATNQYGEKSTLTSGGFSVFATAGDPIIKRTANGDLYVELATNTGTIAQNVSQISINIYDTNNNMNVQKVFKVGTAPYISKIELLDPEYQNGKTALNDVGDTAKVVLKEFDQYGNVMVKDSGAVNEPTALITPNIDTFESVQWEWNDDNMRVAKIVLKKKPEGNGESTLSVYGGSNAATTKIKLSAAKVATKVEIPNEGSFSEGDEDKYVTLVAYDADGNKLSADDIVENAKANKFNINVSGAFTTGATAGVLTTNGNIVTAGDNKGKIHIKSVGKGTGYVFAAIYTMTGQNSTAQQTFNVTSARYPVSIKVSGTDLAAKAVRSDSATVTTAGTIKVYDQNNVEFKKDYNTYSTTENGKTVTNDVYVSIKAVKADGSPSTINATLKDSAGVAQPLANGQIIKNFNDVNGRELKIYVPSSASIGDTFEIKLSVRKTVAGELKDDAVSVYTKKLTVIDGTKETLNYSVGALGNAFAAIDDKTYEGGDYDSVTASKQKKEVKLVAKDNGGNTVAIDALNMIQSVTSSVYTVATTAGGKGSTAYVLGNKPGTTTIGLVFKNAKGETNTVTSDLTVKNDAVAVETLTAGNTSVTNKTEAQIESTRAGNLMNLSVKDQYGIEYKDDNTTNYIYLYDKHLGIRYGVSQIDGGGTVTITDDGVIAISGTVKSFVITAYSANGKTASTAVVVAP</sequence>
<keyword evidence="4" id="KW-1185">Reference proteome</keyword>
<dbReference type="OrthoDB" id="1706086at2"/>
<comment type="caution">
    <text evidence="3">The sequence shown here is derived from an EMBL/GenBank/DDBJ whole genome shotgun (WGS) entry which is preliminary data.</text>
</comment>
<reference evidence="3 4" key="1">
    <citation type="submission" date="2018-05" db="EMBL/GenBank/DDBJ databases">
        <title>Paenibacillus flagellatus sp. nov., isolated from selenium mineral soil.</title>
        <authorList>
            <person name="Dai X."/>
        </authorList>
    </citation>
    <scope>NUCLEOTIDE SEQUENCE [LARGE SCALE GENOMIC DNA]</scope>
    <source>
        <strain evidence="3 4">DXL2</strain>
    </source>
</reference>
<feature type="domain" description="SLH" evidence="2">
    <location>
        <begin position="77"/>
        <end position="142"/>
    </location>
</feature>
<proteinExistence type="predicted"/>